<dbReference type="AlphaFoldDB" id="A0A6N7XWT5"/>
<protein>
    <submittedName>
        <fullName evidence="1">Acetyltransferase</fullName>
    </submittedName>
</protein>
<dbReference type="PANTHER" id="PTHR11440">
    <property type="entry name" value="LECITHIN-CHOLESTEROL ACYLTRANSFERASE-RELATED"/>
    <property type="match status" value="1"/>
</dbReference>
<dbReference type="EMBL" id="VUNQ01000028">
    <property type="protein sequence ID" value="MSU02277.1"/>
    <property type="molecule type" value="Genomic_DNA"/>
</dbReference>
<dbReference type="Gene3D" id="3.40.50.1820">
    <property type="entry name" value="alpha/beta hydrolase"/>
    <property type="match status" value="1"/>
</dbReference>
<accession>A0A6N7XWT5</accession>
<keyword evidence="2" id="KW-1185">Reference proteome</keyword>
<dbReference type="GO" id="GO:0006629">
    <property type="term" value="P:lipid metabolic process"/>
    <property type="evidence" value="ECO:0007669"/>
    <property type="project" value="InterPro"/>
</dbReference>
<name>A0A6N7XWT5_9FIRM</name>
<evidence type="ECO:0000313" key="2">
    <source>
        <dbReference type="Proteomes" id="UP000469523"/>
    </source>
</evidence>
<reference evidence="1 2" key="1">
    <citation type="submission" date="2019-09" db="EMBL/GenBank/DDBJ databases">
        <title>In-depth cultivation of the pig gut microbiome towards novel bacterial diversity and tailored functional studies.</title>
        <authorList>
            <person name="Wylensek D."/>
            <person name="Hitch T.C.A."/>
            <person name="Clavel T."/>
        </authorList>
    </citation>
    <scope>NUCLEOTIDE SEQUENCE [LARGE SCALE GENOMIC DNA]</scope>
    <source>
        <strain evidence="1 2">WCA3-693-APC-4?</strain>
    </source>
</reference>
<dbReference type="GO" id="GO:0008374">
    <property type="term" value="F:O-acyltransferase activity"/>
    <property type="evidence" value="ECO:0007669"/>
    <property type="project" value="InterPro"/>
</dbReference>
<keyword evidence="1" id="KW-0808">Transferase</keyword>
<dbReference type="SUPFAM" id="SSF53474">
    <property type="entry name" value="alpha/beta-Hydrolases"/>
    <property type="match status" value="1"/>
</dbReference>
<dbReference type="Proteomes" id="UP000469523">
    <property type="component" value="Unassembled WGS sequence"/>
</dbReference>
<proteinExistence type="predicted"/>
<comment type="caution">
    <text evidence="1">The sequence shown here is derived from an EMBL/GenBank/DDBJ whole genome shotgun (WGS) entry which is preliminary data.</text>
</comment>
<dbReference type="InterPro" id="IPR003386">
    <property type="entry name" value="LACT/PDAT_acylTrfase"/>
</dbReference>
<organism evidence="1 2">
    <name type="scientific">Tissierella pigra</name>
    <dbReference type="NCBI Taxonomy" id="2607614"/>
    <lineage>
        <taxon>Bacteria</taxon>
        <taxon>Bacillati</taxon>
        <taxon>Bacillota</taxon>
        <taxon>Tissierellia</taxon>
        <taxon>Tissierellales</taxon>
        <taxon>Tissierellaceae</taxon>
        <taxon>Tissierella</taxon>
    </lineage>
</organism>
<evidence type="ECO:0000313" key="1">
    <source>
        <dbReference type="EMBL" id="MSU02277.1"/>
    </source>
</evidence>
<gene>
    <name evidence="1" type="ORF">FYJ83_12420</name>
</gene>
<sequence>MIMDYPIVFIPGLFGSMGDDVINGTGDFSFGFAEKIYRPFIGILNSMGYEENKNLYISYYDWKKPVLEIVERYLIPTIEEAKRKSGMDKVILIGHSLGGLVGRAYMCYIYPLTIDKLIMIGTPNLGSVNAYYFWSGGKLPYSKVEDNILYNAVKFGFILYYSLFHRVNYIEGLRKIFPVVQDLLPSYKYGDYLLFKDKEVMKTVSVEDMIVSNPFLNGLENIIMDKNKTFIVSGTGVATNNEFIVNINKRKKVLWSDGKPIDTIKTSYGDGTVTTTSTLGYLGGNHIVLEGNHTNILYKSKNYLEDILGKVSSMEEITEEQVEKVYFIIADNCNAINIQTSESNQVSSKSINIVDDKIQAIKLSPNRFMIMIAGDKDLSFKINIDSYIKSKAEIHMFIVDNNGINMERDYLKYIM</sequence>
<dbReference type="InterPro" id="IPR029058">
    <property type="entry name" value="AB_hydrolase_fold"/>
</dbReference>
<dbReference type="Pfam" id="PF02450">
    <property type="entry name" value="LCAT"/>
    <property type="match status" value="1"/>
</dbReference>